<accession>A0ABQ1RPL0</accession>
<dbReference type="PROSITE" id="PS50065">
    <property type="entry name" value="HMG_COA_REDUCTASE_4"/>
    <property type="match status" value="1"/>
</dbReference>
<keyword evidence="4" id="KW-0560">Oxidoreductase</keyword>
<proteinExistence type="inferred from homology"/>
<name>A0ABQ1RPL0_9ALTE</name>
<dbReference type="SUPFAM" id="SSF55035">
    <property type="entry name" value="NAD-binding domain of HMG-CoA reductase"/>
    <property type="match status" value="1"/>
</dbReference>
<dbReference type="Gene3D" id="3.90.770.10">
    <property type="entry name" value="3-hydroxy-3-methylglutaryl-coenzyme A Reductase, Chain A, domain 2"/>
    <property type="match status" value="1"/>
</dbReference>
<dbReference type="PRINTS" id="PR00071">
    <property type="entry name" value="HMGCOARDTASE"/>
</dbReference>
<dbReference type="EMBL" id="BMGJ01000017">
    <property type="protein sequence ID" value="GGD76041.1"/>
    <property type="molecule type" value="Genomic_DNA"/>
</dbReference>
<comment type="similarity">
    <text evidence="1">Belongs to the HMG-CoA reductase family.</text>
</comment>
<dbReference type="InterPro" id="IPR023074">
    <property type="entry name" value="HMG_CoA_Rdtase_cat_sf"/>
</dbReference>
<dbReference type="InterPro" id="IPR004554">
    <property type="entry name" value="HMG_CoA_Rdtase_eu_arc"/>
</dbReference>
<evidence type="ECO:0000256" key="4">
    <source>
        <dbReference type="ARBA" id="ARBA00023002"/>
    </source>
</evidence>
<keyword evidence="7" id="KW-1185">Reference proteome</keyword>
<dbReference type="InterPro" id="IPR057868">
    <property type="entry name" value="HMG-CoA"/>
</dbReference>
<evidence type="ECO:0000259" key="5">
    <source>
        <dbReference type="Pfam" id="PF25653"/>
    </source>
</evidence>
<evidence type="ECO:0000313" key="6">
    <source>
        <dbReference type="EMBL" id="GGD76041.1"/>
    </source>
</evidence>
<evidence type="ECO:0000256" key="1">
    <source>
        <dbReference type="ARBA" id="ARBA00007661"/>
    </source>
</evidence>
<organism evidence="6 7">
    <name type="scientific">Lacimicrobium alkaliphilum</name>
    <dbReference type="NCBI Taxonomy" id="1526571"/>
    <lineage>
        <taxon>Bacteria</taxon>
        <taxon>Pseudomonadati</taxon>
        <taxon>Pseudomonadota</taxon>
        <taxon>Gammaproteobacteria</taxon>
        <taxon>Alteromonadales</taxon>
        <taxon>Alteromonadaceae</taxon>
        <taxon>Lacimicrobium</taxon>
    </lineage>
</organism>
<protein>
    <recommendedName>
        <fullName evidence="2">hydroxymethylglutaryl-CoA reductase (NADPH)</fullName>
        <ecNumber evidence="2">1.1.1.34</ecNumber>
    </recommendedName>
</protein>
<gene>
    <name evidence="6" type="ORF">GCM10011357_33830</name>
</gene>
<reference evidence="7" key="1">
    <citation type="journal article" date="2019" name="Int. J. Syst. Evol. Microbiol.">
        <title>The Global Catalogue of Microorganisms (GCM) 10K type strain sequencing project: providing services to taxonomists for standard genome sequencing and annotation.</title>
        <authorList>
            <consortium name="The Broad Institute Genomics Platform"/>
            <consortium name="The Broad Institute Genome Sequencing Center for Infectious Disease"/>
            <person name="Wu L."/>
            <person name="Ma J."/>
        </authorList>
    </citation>
    <scope>NUCLEOTIDE SEQUENCE [LARGE SCALE GENOMIC DNA]</scope>
    <source>
        <strain evidence="7">CGMCC 1.12923</strain>
    </source>
</reference>
<dbReference type="InterPro" id="IPR002202">
    <property type="entry name" value="HMG_CoA_Rdtase"/>
</dbReference>
<feature type="domain" description="Hydroxymethylglutaryl-CoA reductase-like" evidence="5">
    <location>
        <begin position="23"/>
        <end position="138"/>
    </location>
</feature>
<dbReference type="CDD" id="cd00643">
    <property type="entry name" value="HMG-CoA_reductase_classI"/>
    <property type="match status" value="1"/>
</dbReference>
<dbReference type="Proteomes" id="UP000614272">
    <property type="component" value="Unassembled WGS sequence"/>
</dbReference>
<dbReference type="InterPro" id="IPR009023">
    <property type="entry name" value="HMG_CoA_Rdtase_NAD(P)-bd_sf"/>
</dbReference>
<keyword evidence="3" id="KW-0521">NADP</keyword>
<dbReference type="Pfam" id="PF25653">
    <property type="entry name" value="HMG-CoA_red_N"/>
    <property type="match status" value="1"/>
</dbReference>
<dbReference type="PANTHER" id="PTHR10572:SF24">
    <property type="entry name" value="3-HYDROXY-3-METHYLGLUTARYL-COENZYME A REDUCTASE"/>
    <property type="match status" value="1"/>
</dbReference>
<dbReference type="InterPro" id="IPR009029">
    <property type="entry name" value="HMG_CoA_Rdtase_sub-bd_dom_sf"/>
</dbReference>
<dbReference type="Pfam" id="PF00368">
    <property type="entry name" value="HMG-CoA_red"/>
    <property type="match status" value="1"/>
</dbReference>
<dbReference type="PANTHER" id="PTHR10572">
    <property type="entry name" value="3-HYDROXY-3-METHYLGLUTARYL-COENZYME A REDUCTASE"/>
    <property type="match status" value="1"/>
</dbReference>
<comment type="caution">
    <text evidence="6">The sequence shown here is derived from an EMBL/GenBank/DDBJ whole genome shotgun (WGS) entry which is preliminary data.</text>
</comment>
<dbReference type="EC" id="1.1.1.34" evidence="2"/>
<sequence length="530" mass="58371">MSTRQFDNKYNKGGGFMFIPSMLLKQLYNRGSLVNTGDGVRFMLKNRLKDAHVTEICEIRIGENAIAEKQISLQLADGQTMSLEEFNQIGSYDFPLKSSIAVFIHQCQPLPRQKHAVFVSFKASPFGTLKFEVEDVVTEDKVAENKIPRDDLDDYSESIIKTRQQYFEKFSGSKINHVGKYSIDPQQLQGNIEHFIGVAQVPIGMAGPFTINGEHAQGEFMIPLATTEGTLVASYNRGMKLLNMSGGVKSTVVDDAMQRAPVFVFEDARGARDFVQWVKNNFETIKAEAESTTSVGKLTYIDNFLSNKFAFLRFNFKTGDAAGQNMVGRATFAACGWILDHYQGVKNFYLESNFATDKKASHINIMRTRGKRVTAEATIKREHLLQVMRVDPKQIDYHGRVAGVGSFLSGVNNTGLHSPNGITAMFIATGQDVANVSESSAAILYSELTDEGDLYLSITIPSLIVATHGGGTGIGTQRECLELLGCYGKGTVYKFAEIVAAVVLAGEISLASAISSSDWVSSHEQYGRNR</sequence>
<evidence type="ECO:0000256" key="2">
    <source>
        <dbReference type="ARBA" id="ARBA00012999"/>
    </source>
</evidence>
<evidence type="ECO:0000256" key="3">
    <source>
        <dbReference type="ARBA" id="ARBA00022857"/>
    </source>
</evidence>
<dbReference type="SUPFAM" id="SSF56542">
    <property type="entry name" value="Substrate-binding domain of HMG-CoA reductase"/>
    <property type="match status" value="1"/>
</dbReference>
<evidence type="ECO:0000313" key="7">
    <source>
        <dbReference type="Proteomes" id="UP000614272"/>
    </source>
</evidence>
<dbReference type="Gene3D" id="3.30.70.420">
    <property type="entry name" value="Hydroxymethylglutaryl-CoA reductase, class I/II, NAD/NADP-binding domain"/>
    <property type="match status" value="1"/>
</dbReference>